<proteinExistence type="predicted"/>
<organism evidence="1 2">
    <name type="scientific">bacterium (Candidatus Ratteibacteria) CG01_land_8_20_14_3_00_40_19</name>
    <dbReference type="NCBI Taxonomy" id="2014290"/>
    <lineage>
        <taxon>Bacteria</taxon>
        <taxon>Candidatus Ratteibacteria</taxon>
    </lineage>
</organism>
<comment type="caution">
    <text evidence="1">The sequence shown here is derived from an EMBL/GenBank/DDBJ whole genome shotgun (WGS) entry which is preliminary data.</text>
</comment>
<dbReference type="AlphaFoldDB" id="A0A2M7EA65"/>
<sequence length="80" mass="9635">WILLKMGSDFVQQTPFFYKKVEDKGFLLPRRYSLLIRSRPVSLSFTYGSLFIHRMRETWLQILSLIRESGEGWRIRDLNP</sequence>
<gene>
    <name evidence="1" type="ORF">COS11_01140</name>
</gene>
<name>A0A2M7EA65_9BACT</name>
<evidence type="ECO:0000313" key="2">
    <source>
        <dbReference type="Proteomes" id="UP000228886"/>
    </source>
</evidence>
<accession>A0A2M7EA65</accession>
<protein>
    <submittedName>
        <fullName evidence="1">Uncharacterized protein</fullName>
    </submittedName>
</protein>
<dbReference type="Proteomes" id="UP000228886">
    <property type="component" value="Unassembled WGS sequence"/>
</dbReference>
<reference evidence="2" key="1">
    <citation type="submission" date="2017-09" db="EMBL/GenBank/DDBJ databases">
        <title>Depth-based differentiation of microbial function through sediment-hosted aquifers and enrichment of novel symbionts in the deep terrestrial subsurface.</title>
        <authorList>
            <person name="Probst A.J."/>
            <person name="Ladd B."/>
            <person name="Jarett J.K."/>
            <person name="Geller-Mcgrath D.E."/>
            <person name="Sieber C.M.K."/>
            <person name="Emerson J.B."/>
            <person name="Anantharaman K."/>
            <person name="Thomas B.C."/>
            <person name="Malmstrom R."/>
            <person name="Stieglmeier M."/>
            <person name="Klingl A."/>
            <person name="Woyke T."/>
            <person name="Ryan C.M."/>
            <person name="Banfield J.F."/>
        </authorList>
    </citation>
    <scope>NUCLEOTIDE SEQUENCE [LARGE SCALE GENOMIC DNA]</scope>
</reference>
<evidence type="ECO:0000313" key="1">
    <source>
        <dbReference type="EMBL" id="PIV64636.1"/>
    </source>
</evidence>
<dbReference type="EMBL" id="PETL01000058">
    <property type="protein sequence ID" value="PIV64636.1"/>
    <property type="molecule type" value="Genomic_DNA"/>
</dbReference>
<feature type="non-terminal residue" evidence="1">
    <location>
        <position position="1"/>
    </location>
</feature>